<comment type="caution">
    <text evidence="8">The sequence shown here is derived from an EMBL/GenBank/DDBJ whole genome shotgun (WGS) entry which is preliminary data.</text>
</comment>
<evidence type="ECO:0000256" key="6">
    <source>
        <dbReference type="SAM" id="Phobius"/>
    </source>
</evidence>
<dbReference type="InterPro" id="IPR011547">
    <property type="entry name" value="SLC26A/SulP_dom"/>
</dbReference>
<feature type="transmembrane region" description="Helical" evidence="6">
    <location>
        <begin position="369"/>
        <end position="387"/>
    </location>
</feature>
<sequence>LPHMGEQPDPATVNASDGADHVQAVPPATTTKETTPLLPNAIANPLPRPTLLRRPSRRDVDGGRFETPLPSPLYQPQGHSHAQHALDDYGNGEDGRAPDQPNSSWRTIWDIAKIRARYYIPALAWIPTYNRSDLLHDVLAGATVAFVLIPQGLSYAITLAKLDPITGLYTGCFPVLVYGLFGTSRQLSIGPEALVSILVGSAVTQNLPSGLAEDAASEASAAIAGTLCLLVGLFTFLLGFFRFGFLDSVLSRALLRGFILAVAIVIIIEQAPPLLGLAALSTVPSIPIPANPSGNFLDPPSPTNPPVLLPPGASDPGEDPSPFDKLLIVLSRMHETHIPTLLVSILSISFLTAARAIKAKLAARNPTIGVIPEILALVICAITLSWWTNLHDLYNVPILGTVKLPAGKSLVPFPSLPNLTPFSLIRSLTIPAALISILGFVESIVVTKQYASAHNYPVSRNRELVALGVANLAGSLFGAFPAFGSLTRSRVNDRAGARTQLAAMSAGILVLLTVLVLLPVFYHLPKAVMASIIFVAATSLIELDDVKFILQLRAWKDLACLVFTFIVTLFVSIEAGILSSIALSLLLVVKDVAMPKITLLEYAHATHPGADLNHRVALGDGVSPTSAAASAASIKPSAYRQVRGRRRSWSPTELRAGNGGAHGDRLAHTEYTGRESIASSSILYHRSASPMSFNRVDPDAEVLASATHRHSSATATHAVIARSALTETHSPPPHHLAISISSDDFGHEHNDHDASLSESVVVVRIDEALHFANTGELRERLLRAERFGTMAMHPSEMPTRRHPLRLVVFDVGHMSRIDASAAQVIRDISKHYRSRGVGVAFARVRPQVEEILDRAGITKWVVLVDRVADAVRACGLVVIGERGGTRAGRSEYRDAHAAGGRRVGGESGNVSERESLLSEDGDEIEVESDAELLQSWGQSQEGIAAAGSHQQVLETQVLTPHVHK</sequence>
<dbReference type="PROSITE" id="PS50801">
    <property type="entry name" value="STAS"/>
    <property type="match status" value="1"/>
</dbReference>
<feature type="transmembrane region" description="Helical" evidence="6">
    <location>
        <begin position="423"/>
        <end position="445"/>
    </location>
</feature>
<feature type="compositionally biased region" description="Low complexity" evidence="5">
    <location>
        <begin position="36"/>
        <end position="53"/>
    </location>
</feature>
<evidence type="ECO:0000256" key="3">
    <source>
        <dbReference type="ARBA" id="ARBA00022989"/>
    </source>
</evidence>
<dbReference type="GO" id="GO:0016020">
    <property type="term" value="C:membrane"/>
    <property type="evidence" value="ECO:0007669"/>
    <property type="project" value="UniProtKB-SubCell"/>
</dbReference>
<evidence type="ECO:0000313" key="8">
    <source>
        <dbReference type="EMBL" id="ORZ39308.1"/>
    </source>
</evidence>
<accession>A0A1Y2HXI2</accession>
<dbReference type="Pfam" id="PF01740">
    <property type="entry name" value="STAS"/>
    <property type="match status" value="1"/>
</dbReference>
<proteinExistence type="predicted"/>
<evidence type="ECO:0000256" key="2">
    <source>
        <dbReference type="ARBA" id="ARBA00022692"/>
    </source>
</evidence>
<dbReference type="PANTHER" id="PTHR11814">
    <property type="entry name" value="SULFATE TRANSPORTER"/>
    <property type="match status" value="1"/>
</dbReference>
<organism evidence="8 9">
    <name type="scientific">Catenaria anguillulae PL171</name>
    <dbReference type="NCBI Taxonomy" id="765915"/>
    <lineage>
        <taxon>Eukaryota</taxon>
        <taxon>Fungi</taxon>
        <taxon>Fungi incertae sedis</taxon>
        <taxon>Blastocladiomycota</taxon>
        <taxon>Blastocladiomycetes</taxon>
        <taxon>Blastocladiales</taxon>
        <taxon>Catenariaceae</taxon>
        <taxon>Catenaria</taxon>
    </lineage>
</organism>
<gene>
    <name evidence="8" type="ORF">BCR44DRAFT_37881</name>
</gene>
<dbReference type="SUPFAM" id="SSF52091">
    <property type="entry name" value="SpoIIaa-like"/>
    <property type="match status" value="1"/>
</dbReference>
<dbReference type="GO" id="GO:0055085">
    <property type="term" value="P:transmembrane transport"/>
    <property type="evidence" value="ECO:0007669"/>
    <property type="project" value="InterPro"/>
</dbReference>
<dbReference type="InterPro" id="IPR036513">
    <property type="entry name" value="STAS_dom_sf"/>
</dbReference>
<dbReference type="CDD" id="cd07042">
    <property type="entry name" value="STAS_SulP_like_sulfate_transporter"/>
    <property type="match status" value="1"/>
</dbReference>
<dbReference type="EMBL" id="MCFL01000006">
    <property type="protein sequence ID" value="ORZ39308.1"/>
    <property type="molecule type" value="Genomic_DNA"/>
</dbReference>
<comment type="subcellular location">
    <subcellularLocation>
        <location evidence="1">Membrane</location>
        <topology evidence="1">Multi-pass membrane protein</topology>
    </subcellularLocation>
</comment>
<keyword evidence="2 6" id="KW-0812">Transmembrane</keyword>
<evidence type="ECO:0000256" key="4">
    <source>
        <dbReference type="ARBA" id="ARBA00023136"/>
    </source>
</evidence>
<name>A0A1Y2HXI2_9FUNG</name>
<feature type="region of interest" description="Disordered" evidence="5">
    <location>
        <begin position="1"/>
        <end position="102"/>
    </location>
</feature>
<dbReference type="InterPro" id="IPR001902">
    <property type="entry name" value="SLC26A/SulP_fam"/>
</dbReference>
<protein>
    <submittedName>
        <fullName evidence="8">Sulfate transporter family-domain-containing protein</fullName>
    </submittedName>
</protein>
<feature type="transmembrane region" description="Helical" evidence="6">
    <location>
        <begin position="558"/>
        <end position="589"/>
    </location>
</feature>
<dbReference type="AlphaFoldDB" id="A0A1Y2HXI2"/>
<evidence type="ECO:0000256" key="5">
    <source>
        <dbReference type="SAM" id="MobiDB-lite"/>
    </source>
</evidence>
<feature type="domain" description="STAS" evidence="7">
    <location>
        <begin position="750"/>
        <end position="874"/>
    </location>
</feature>
<feature type="transmembrane region" description="Helical" evidence="6">
    <location>
        <begin position="189"/>
        <end position="207"/>
    </location>
</feature>
<feature type="non-terminal residue" evidence="8">
    <location>
        <position position="1"/>
    </location>
</feature>
<feature type="transmembrane region" description="Helical" evidence="6">
    <location>
        <begin position="219"/>
        <end position="241"/>
    </location>
</feature>
<feature type="transmembrane region" description="Helical" evidence="6">
    <location>
        <begin position="138"/>
        <end position="158"/>
    </location>
</feature>
<reference evidence="8 9" key="1">
    <citation type="submission" date="2016-07" db="EMBL/GenBank/DDBJ databases">
        <title>Pervasive Adenine N6-methylation of Active Genes in Fungi.</title>
        <authorList>
            <consortium name="DOE Joint Genome Institute"/>
            <person name="Mondo S.J."/>
            <person name="Dannebaum R.O."/>
            <person name="Kuo R.C."/>
            <person name="Labutti K."/>
            <person name="Haridas S."/>
            <person name="Kuo A."/>
            <person name="Salamov A."/>
            <person name="Ahrendt S.R."/>
            <person name="Lipzen A."/>
            <person name="Sullivan W."/>
            <person name="Andreopoulos W.B."/>
            <person name="Clum A."/>
            <person name="Lindquist E."/>
            <person name="Daum C."/>
            <person name="Ramamoorthy G.K."/>
            <person name="Gryganskyi A."/>
            <person name="Culley D."/>
            <person name="Magnuson J.K."/>
            <person name="James T.Y."/>
            <person name="O'Malley M.A."/>
            <person name="Stajich J.E."/>
            <person name="Spatafora J.W."/>
            <person name="Visel A."/>
            <person name="Grigoriev I.V."/>
        </authorList>
    </citation>
    <scope>NUCLEOTIDE SEQUENCE [LARGE SCALE GENOMIC DNA]</scope>
    <source>
        <strain evidence="8 9">PL171</strain>
    </source>
</reference>
<evidence type="ECO:0000259" key="7">
    <source>
        <dbReference type="PROSITE" id="PS50801"/>
    </source>
</evidence>
<feature type="region of interest" description="Disordered" evidence="5">
    <location>
        <begin position="645"/>
        <end position="666"/>
    </location>
</feature>
<dbReference type="Gene3D" id="3.30.750.24">
    <property type="entry name" value="STAS domain"/>
    <property type="match status" value="1"/>
</dbReference>
<dbReference type="Pfam" id="PF00916">
    <property type="entry name" value="Sulfate_transp"/>
    <property type="match status" value="2"/>
</dbReference>
<keyword evidence="3 6" id="KW-1133">Transmembrane helix</keyword>
<keyword evidence="9" id="KW-1185">Reference proteome</keyword>
<dbReference type="OrthoDB" id="427213at2759"/>
<feature type="transmembrane region" description="Helical" evidence="6">
    <location>
        <begin position="499"/>
        <end position="522"/>
    </location>
</feature>
<evidence type="ECO:0000313" key="9">
    <source>
        <dbReference type="Proteomes" id="UP000193411"/>
    </source>
</evidence>
<feature type="transmembrane region" description="Helical" evidence="6">
    <location>
        <begin position="465"/>
        <end position="487"/>
    </location>
</feature>
<feature type="transmembrane region" description="Helical" evidence="6">
    <location>
        <begin position="253"/>
        <end position="271"/>
    </location>
</feature>
<evidence type="ECO:0000256" key="1">
    <source>
        <dbReference type="ARBA" id="ARBA00004141"/>
    </source>
</evidence>
<feature type="region of interest" description="Disordered" evidence="5">
    <location>
        <begin position="893"/>
        <end position="921"/>
    </location>
</feature>
<feature type="transmembrane region" description="Helical" evidence="6">
    <location>
        <begin position="338"/>
        <end position="357"/>
    </location>
</feature>
<feature type="transmembrane region" description="Helical" evidence="6">
    <location>
        <begin position="164"/>
        <end position="182"/>
    </location>
</feature>
<keyword evidence="4 6" id="KW-0472">Membrane</keyword>
<dbReference type="Proteomes" id="UP000193411">
    <property type="component" value="Unassembled WGS sequence"/>
</dbReference>
<dbReference type="STRING" id="765915.A0A1Y2HXI2"/>
<dbReference type="InterPro" id="IPR002645">
    <property type="entry name" value="STAS_dom"/>
</dbReference>